<accession>A0A0G1KJ23</accession>
<organism evidence="2 3">
    <name type="scientific">Candidatus Giovannonibacteria bacterium GW2011_GWC2_44_9</name>
    <dbReference type="NCBI Taxonomy" id="1618658"/>
    <lineage>
        <taxon>Bacteria</taxon>
        <taxon>Candidatus Giovannoniibacteriota</taxon>
    </lineage>
</organism>
<evidence type="ECO:0000313" key="3">
    <source>
        <dbReference type="Proteomes" id="UP000033915"/>
    </source>
</evidence>
<evidence type="ECO:0000313" key="2">
    <source>
        <dbReference type="EMBL" id="KKT83533.1"/>
    </source>
</evidence>
<dbReference type="AlphaFoldDB" id="A0A0G1KJ23"/>
<keyword evidence="1" id="KW-0472">Membrane</keyword>
<evidence type="ECO:0000256" key="1">
    <source>
        <dbReference type="SAM" id="Phobius"/>
    </source>
</evidence>
<keyword evidence="1" id="KW-1133">Transmembrane helix</keyword>
<keyword evidence="1" id="KW-0812">Transmembrane</keyword>
<sequence length="29" mass="3317">MQNNMEVLYSYVVGGSIVWGIVNVIKKKF</sequence>
<comment type="caution">
    <text evidence="2">The sequence shown here is derived from an EMBL/GenBank/DDBJ whole genome shotgun (WGS) entry which is preliminary data.</text>
</comment>
<dbReference type="EMBL" id="LCJT01000016">
    <property type="protein sequence ID" value="KKT83533.1"/>
    <property type="molecule type" value="Genomic_DNA"/>
</dbReference>
<feature type="transmembrane region" description="Helical" evidence="1">
    <location>
        <begin position="6"/>
        <end position="25"/>
    </location>
</feature>
<feature type="non-terminal residue" evidence="2">
    <location>
        <position position="29"/>
    </location>
</feature>
<protein>
    <submittedName>
        <fullName evidence="2">Uncharacterized protein</fullName>
    </submittedName>
</protein>
<dbReference type="Proteomes" id="UP000033915">
    <property type="component" value="Unassembled WGS sequence"/>
</dbReference>
<gene>
    <name evidence="2" type="ORF">UW81_C0016G0001</name>
</gene>
<proteinExistence type="predicted"/>
<reference evidence="2 3" key="1">
    <citation type="journal article" date="2015" name="Nature">
        <title>rRNA introns, odd ribosomes, and small enigmatic genomes across a large radiation of phyla.</title>
        <authorList>
            <person name="Brown C.T."/>
            <person name="Hug L.A."/>
            <person name="Thomas B.C."/>
            <person name="Sharon I."/>
            <person name="Castelle C.J."/>
            <person name="Singh A."/>
            <person name="Wilkins M.J."/>
            <person name="Williams K.H."/>
            <person name="Banfield J.F."/>
        </authorList>
    </citation>
    <scope>NUCLEOTIDE SEQUENCE [LARGE SCALE GENOMIC DNA]</scope>
</reference>
<name>A0A0G1KJ23_9BACT</name>